<reference evidence="4" key="1">
    <citation type="submission" date="2022-11" db="UniProtKB">
        <authorList>
            <consortium name="WormBaseParasite"/>
        </authorList>
    </citation>
    <scope>IDENTIFICATION</scope>
</reference>
<feature type="compositionally biased region" description="Polar residues" evidence="1">
    <location>
        <begin position="31"/>
        <end position="50"/>
    </location>
</feature>
<dbReference type="AlphaFoldDB" id="A0A914MSS3"/>
<evidence type="ECO:0000313" key="3">
    <source>
        <dbReference type="Proteomes" id="UP000887563"/>
    </source>
</evidence>
<name>A0A914MSS3_MELIC</name>
<sequence>MNGTRKRTKSLTNSSTDSVVLIEMNLPKGEGNSSPTTTNPEGTMTSTSSENGDCWTNLMQFIEHLQNVSLNFIEKNEAFLRGLLWIGIICGYHLFLRKFV</sequence>
<keyword evidence="2" id="KW-0812">Transmembrane</keyword>
<evidence type="ECO:0000256" key="1">
    <source>
        <dbReference type="SAM" id="MobiDB-lite"/>
    </source>
</evidence>
<feature type="transmembrane region" description="Helical" evidence="2">
    <location>
        <begin position="78"/>
        <end position="95"/>
    </location>
</feature>
<evidence type="ECO:0000256" key="2">
    <source>
        <dbReference type="SAM" id="Phobius"/>
    </source>
</evidence>
<keyword evidence="3" id="KW-1185">Reference proteome</keyword>
<accession>A0A914MSS3</accession>
<protein>
    <submittedName>
        <fullName evidence="4">Uncharacterized protein</fullName>
    </submittedName>
</protein>
<keyword evidence="2" id="KW-0472">Membrane</keyword>
<dbReference type="WBParaSite" id="Minc3s02391g29811">
    <property type="protein sequence ID" value="Minc3s02391g29811"/>
    <property type="gene ID" value="Minc3s02391g29811"/>
</dbReference>
<dbReference type="Proteomes" id="UP000887563">
    <property type="component" value="Unplaced"/>
</dbReference>
<proteinExistence type="predicted"/>
<evidence type="ECO:0000313" key="4">
    <source>
        <dbReference type="WBParaSite" id="Minc3s02391g29811"/>
    </source>
</evidence>
<organism evidence="3 4">
    <name type="scientific">Meloidogyne incognita</name>
    <name type="common">Southern root-knot nematode worm</name>
    <name type="synonym">Oxyuris incognita</name>
    <dbReference type="NCBI Taxonomy" id="6306"/>
    <lineage>
        <taxon>Eukaryota</taxon>
        <taxon>Metazoa</taxon>
        <taxon>Ecdysozoa</taxon>
        <taxon>Nematoda</taxon>
        <taxon>Chromadorea</taxon>
        <taxon>Rhabditida</taxon>
        <taxon>Tylenchina</taxon>
        <taxon>Tylenchomorpha</taxon>
        <taxon>Tylenchoidea</taxon>
        <taxon>Meloidogynidae</taxon>
        <taxon>Meloidogyninae</taxon>
        <taxon>Meloidogyne</taxon>
        <taxon>Meloidogyne incognita group</taxon>
    </lineage>
</organism>
<keyword evidence="2" id="KW-1133">Transmembrane helix</keyword>
<feature type="region of interest" description="Disordered" evidence="1">
    <location>
        <begin position="25"/>
        <end position="50"/>
    </location>
</feature>